<gene>
    <name evidence="3" type="ORF">Lche_3246</name>
</gene>
<evidence type="ECO:0000313" key="4">
    <source>
        <dbReference type="Proteomes" id="UP000054921"/>
    </source>
</evidence>
<dbReference type="SUPFAM" id="SSF52172">
    <property type="entry name" value="CheY-like"/>
    <property type="match status" value="1"/>
</dbReference>
<organism evidence="3 4">
    <name type="scientific">Legionella cherrii</name>
    <dbReference type="NCBI Taxonomy" id="28084"/>
    <lineage>
        <taxon>Bacteria</taxon>
        <taxon>Pseudomonadati</taxon>
        <taxon>Pseudomonadota</taxon>
        <taxon>Gammaproteobacteria</taxon>
        <taxon>Legionellales</taxon>
        <taxon>Legionellaceae</taxon>
        <taxon>Legionella</taxon>
    </lineage>
</organism>
<protein>
    <submittedName>
        <fullName evidence="3">Two component response regulator</fullName>
    </submittedName>
</protein>
<dbReference type="AlphaFoldDB" id="A0A0W0SCP7"/>
<dbReference type="EMBL" id="LNXW01000013">
    <property type="protein sequence ID" value="KTC81226.1"/>
    <property type="molecule type" value="Genomic_DNA"/>
</dbReference>
<evidence type="ECO:0000259" key="2">
    <source>
        <dbReference type="PROSITE" id="PS50110"/>
    </source>
</evidence>
<feature type="modified residue" description="4-aspartylphosphate" evidence="1">
    <location>
        <position position="66"/>
    </location>
</feature>
<dbReference type="SMART" id="SM00448">
    <property type="entry name" value="REC"/>
    <property type="match status" value="1"/>
</dbReference>
<dbReference type="PATRIC" id="fig|28084.5.peg.3523"/>
<dbReference type="GO" id="GO:0000160">
    <property type="term" value="P:phosphorelay signal transduction system"/>
    <property type="evidence" value="ECO:0007669"/>
    <property type="project" value="InterPro"/>
</dbReference>
<dbReference type="PROSITE" id="PS50110">
    <property type="entry name" value="RESPONSE_REGULATORY"/>
    <property type="match status" value="1"/>
</dbReference>
<evidence type="ECO:0000313" key="3">
    <source>
        <dbReference type="EMBL" id="KTC81226.1"/>
    </source>
</evidence>
<reference evidence="3 4" key="1">
    <citation type="submission" date="2015-11" db="EMBL/GenBank/DDBJ databases">
        <title>Genomic analysis of 38 Legionella species identifies large and diverse effector repertoires.</title>
        <authorList>
            <person name="Burstein D."/>
            <person name="Amaro F."/>
            <person name="Zusman T."/>
            <person name="Lifshitz Z."/>
            <person name="Cohen O."/>
            <person name="Gilbert J.A."/>
            <person name="Pupko T."/>
            <person name="Shuman H.A."/>
            <person name="Segal G."/>
        </authorList>
    </citation>
    <scope>NUCLEOTIDE SEQUENCE [LARGE SCALE GENOMIC DNA]</scope>
    <source>
        <strain evidence="3 4">ORW</strain>
    </source>
</reference>
<feature type="domain" description="Response regulatory" evidence="2">
    <location>
        <begin position="9"/>
        <end position="133"/>
    </location>
</feature>
<dbReference type="PANTHER" id="PTHR44520">
    <property type="entry name" value="RESPONSE REGULATOR RCP1-RELATED"/>
    <property type="match status" value="1"/>
</dbReference>
<dbReference type="InterPro" id="IPR001789">
    <property type="entry name" value="Sig_transdc_resp-reg_receiver"/>
</dbReference>
<dbReference type="Gene3D" id="3.40.50.2300">
    <property type="match status" value="1"/>
</dbReference>
<comment type="caution">
    <text evidence="3">The sequence shown here is derived from an EMBL/GenBank/DDBJ whole genome shotgun (WGS) entry which is preliminary data.</text>
</comment>
<name>A0A0W0SCP7_9GAMM</name>
<dbReference type="InterPro" id="IPR011006">
    <property type="entry name" value="CheY-like_superfamily"/>
</dbReference>
<proteinExistence type="predicted"/>
<dbReference type="PANTHER" id="PTHR44520:SF2">
    <property type="entry name" value="RESPONSE REGULATOR RCP1"/>
    <property type="match status" value="1"/>
</dbReference>
<dbReference type="Proteomes" id="UP000054921">
    <property type="component" value="Unassembled WGS sequence"/>
</dbReference>
<accession>A0A0W0SCP7</accession>
<dbReference type="STRING" id="28084.Lche_3246"/>
<dbReference type="Pfam" id="PF00072">
    <property type="entry name" value="Response_reg"/>
    <property type="match status" value="1"/>
</dbReference>
<dbReference type="OrthoDB" id="9800897at2"/>
<evidence type="ECO:0000256" key="1">
    <source>
        <dbReference type="PROSITE-ProRule" id="PRU00169"/>
    </source>
</evidence>
<sequence>MTHRMTIPHILVVDDDEIDRIYVERELGKLNMPLTLQIARNGIEALDILTKDDTETPVLPTIIVLDLMMPKMNGLEFLQSFRTHAKFNSIRIFVLTTSNNNKDKIATEHFNIDGYFIKDTQFKDFLNQCKKVLEHLGK</sequence>
<keyword evidence="1" id="KW-0597">Phosphoprotein</keyword>
<dbReference type="InterPro" id="IPR052893">
    <property type="entry name" value="TCS_response_regulator"/>
</dbReference>
<dbReference type="RefSeq" id="WP_058388255.1">
    <property type="nucleotide sequence ID" value="NZ_LNXW01000013.1"/>
</dbReference>